<keyword evidence="7" id="KW-0966">Cell projection</keyword>
<dbReference type="OrthoDB" id="9768249at2"/>
<comment type="subcellular location">
    <subcellularLocation>
        <location evidence="1">Bacterial flagellum</location>
    </subcellularLocation>
    <subcellularLocation>
        <location evidence="2">Secreted</location>
    </subcellularLocation>
</comment>
<dbReference type="EMBL" id="CP014782">
    <property type="protein sequence ID" value="AQS38911.1"/>
    <property type="molecule type" value="Genomic_DNA"/>
</dbReference>
<feature type="domain" description="Flagellin N-terminal" evidence="6">
    <location>
        <begin position="3"/>
        <end position="141"/>
    </location>
</feature>
<dbReference type="STRING" id="225848.Sps_03794"/>
<evidence type="ECO:0000256" key="4">
    <source>
        <dbReference type="ARBA" id="ARBA00022525"/>
    </source>
</evidence>
<evidence type="ECO:0000256" key="1">
    <source>
        <dbReference type="ARBA" id="ARBA00004365"/>
    </source>
</evidence>
<dbReference type="SUPFAM" id="SSF64518">
    <property type="entry name" value="Phase 1 flagellin"/>
    <property type="match status" value="1"/>
</dbReference>
<dbReference type="GO" id="GO:0005198">
    <property type="term" value="F:structural molecule activity"/>
    <property type="evidence" value="ECO:0007669"/>
    <property type="project" value="InterPro"/>
</dbReference>
<keyword evidence="5" id="KW-0975">Bacterial flagellum</keyword>
<dbReference type="GO" id="GO:0009424">
    <property type="term" value="C:bacterial-type flagellum hook"/>
    <property type="evidence" value="ECO:0007669"/>
    <property type="project" value="InterPro"/>
</dbReference>
<evidence type="ECO:0000256" key="5">
    <source>
        <dbReference type="ARBA" id="ARBA00023143"/>
    </source>
</evidence>
<evidence type="ECO:0000313" key="8">
    <source>
        <dbReference type="Proteomes" id="UP000189545"/>
    </source>
</evidence>
<dbReference type="AlphaFoldDB" id="A0A1S6HTT6"/>
<dbReference type="KEGG" id="spsw:Sps_03794"/>
<dbReference type="RefSeq" id="WP_077753884.1">
    <property type="nucleotide sequence ID" value="NZ_CP014782.1"/>
</dbReference>
<dbReference type="Gene3D" id="1.20.1330.10">
    <property type="entry name" value="f41 fragment of flagellin, N-terminal domain"/>
    <property type="match status" value="2"/>
</dbReference>
<dbReference type="InterPro" id="IPR013384">
    <property type="entry name" value="Flagell_FlgL"/>
</dbReference>
<keyword evidence="4" id="KW-0964">Secreted</keyword>
<dbReference type="Pfam" id="PF00669">
    <property type="entry name" value="Flagellin_N"/>
    <property type="match status" value="1"/>
</dbReference>
<accession>A0A1S6HTT6</accession>
<dbReference type="PANTHER" id="PTHR42792">
    <property type="entry name" value="FLAGELLIN"/>
    <property type="match status" value="1"/>
</dbReference>
<organism evidence="7 8">
    <name type="scientific">Shewanella psychrophila</name>
    <dbReference type="NCBI Taxonomy" id="225848"/>
    <lineage>
        <taxon>Bacteria</taxon>
        <taxon>Pseudomonadati</taxon>
        <taxon>Pseudomonadota</taxon>
        <taxon>Gammaproteobacteria</taxon>
        <taxon>Alteromonadales</taxon>
        <taxon>Shewanellaceae</taxon>
        <taxon>Shewanella</taxon>
    </lineage>
</organism>
<sequence>MRISTAQMFNQNINSVLDRQSATSNIMEQLSSGKRVNTAGDDPVAAIGIDNLYQQNALVDQFIKNIDYATGHLAVAESKLGSAESLASSIKDQVLRAVNGTLTDTDRVTIANEMRSSLDELLSIANSKDESGNYLFAGNQTSTQPFAFDAAGNIVYSGDSGVRQSVVASGVTVGTNLPGDSVFMNAANALGDFSVNYLPAQVGEFNVESANIVTPGAHVPVAPEGYTFTFTDNGAGGVNLEVFDSAATSQVVVPNFDPTNPVSFNGIEVKIDGTPAAGDSFTMSPQTEVSIFDTINQAITLLEDPNKVNTPQGGAELAQLLDNIVSGTRQIDFDRGIAGNDLKRVESYKSDHTDEKLVNSSALSLLEDLDYASAISEFEKQQLALNAVSTLFSRVNSTTLFDYI</sequence>
<keyword evidence="8" id="KW-1185">Reference proteome</keyword>
<keyword evidence="7" id="KW-0282">Flagellum</keyword>
<dbReference type="NCBIfam" id="TIGR02550">
    <property type="entry name" value="flagell_flgL"/>
    <property type="match status" value="1"/>
</dbReference>
<evidence type="ECO:0000256" key="3">
    <source>
        <dbReference type="ARBA" id="ARBA00005709"/>
    </source>
</evidence>
<evidence type="ECO:0000313" key="7">
    <source>
        <dbReference type="EMBL" id="AQS38911.1"/>
    </source>
</evidence>
<dbReference type="GO" id="GO:0071973">
    <property type="term" value="P:bacterial-type flagellum-dependent cell motility"/>
    <property type="evidence" value="ECO:0007669"/>
    <property type="project" value="InterPro"/>
</dbReference>
<dbReference type="InterPro" id="IPR001029">
    <property type="entry name" value="Flagellin_N"/>
</dbReference>
<keyword evidence="7" id="KW-0969">Cilium</keyword>
<reference evidence="7 8" key="1">
    <citation type="submission" date="2016-03" db="EMBL/GenBank/DDBJ databases">
        <title>Complete genome sequence of Shewanella psychrophila WP2, a deep sea bacterium isolated from west Pacific sediment.</title>
        <authorList>
            <person name="Xu G."/>
            <person name="Jian H."/>
        </authorList>
    </citation>
    <scope>NUCLEOTIDE SEQUENCE [LARGE SCALE GENOMIC DNA]</scope>
    <source>
        <strain evidence="7 8">WP2</strain>
    </source>
</reference>
<evidence type="ECO:0000256" key="2">
    <source>
        <dbReference type="ARBA" id="ARBA00004613"/>
    </source>
</evidence>
<protein>
    <submittedName>
        <fullName evidence="7">Flagellar hook-associated protein 3</fullName>
    </submittedName>
</protein>
<dbReference type="Proteomes" id="UP000189545">
    <property type="component" value="Chromosome"/>
</dbReference>
<comment type="similarity">
    <text evidence="3">Belongs to the bacterial flagellin family.</text>
</comment>
<evidence type="ECO:0000259" key="6">
    <source>
        <dbReference type="Pfam" id="PF00669"/>
    </source>
</evidence>
<proteinExistence type="inferred from homology"/>
<dbReference type="PANTHER" id="PTHR42792:SF1">
    <property type="entry name" value="FLAGELLAR HOOK-ASSOCIATED PROTEIN 3"/>
    <property type="match status" value="1"/>
</dbReference>
<dbReference type="InterPro" id="IPR001492">
    <property type="entry name" value="Flagellin"/>
</dbReference>
<gene>
    <name evidence="7" type="ORF">Sps_03794</name>
</gene>
<name>A0A1S6HTT6_9GAMM</name>
<dbReference type="GO" id="GO:0005576">
    <property type="term" value="C:extracellular region"/>
    <property type="evidence" value="ECO:0007669"/>
    <property type="project" value="UniProtKB-SubCell"/>
</dbReference>